<protein>
    <submittedName>
        <fullName evidence="2">Uncharacterized protein</fullName>
    </submittedName>
</protein>
<dbReference type="AlphaFoldDB" id="A0A4Y7SST0"/>
<organism evidence="2 3">
    <name type="scientific">Coprinellus micaceus</name>
    <name type="common">Glistening ink-cap mushroom</name>
    <name type="synonym">Coprinus micaceus</name>
    <dbReference type="NCBI Taxonomy" id="71717"/>
    <lineage>
        <taxon>Eukaryota</taxon>
        <taxon>Fungi</taxon>
        <taxon>Dikarya</taxon>
        <taxon>Basidiomycota</taxon>
        <taxon>Agaricomycotina</taxon>
        <taxon>Agaricomycetes</taxon>
        <taxon>Agaricomycetidae</taxon>
        <taxon>Agaricales</taxon>
        <taxon>Agaricineae</taxon>
        <taxon>Psathyrellaceae</taxon>
        <taxon>Coprinellus</taxon>
    </lineage>
</organism>
<dbReference type="OrthoDB" id="2958364at2759"/>
<reference evidence="2 3" key="1">
    <citation type="journal article" date="2019" name="Nat. Ecol. Evol.">
        <title>Megaphylogeny resolves global patterns of mushroom evolution.</title>
        <authorList>
            <person name="Varga T."/>
            <person name="Krizsan K."/>
            <person name="Foldi C."/>
            <person name="Dima B."/>
            <person name="Sanchez-Garcia M."/>
            <person name="Sanchez-Ramirez S."/>
            <person name="Szollosi G.J."/>
            <person name="Szarkandi J.G."/>
            <person name="Papp V."/>
            <person name="Albert L."/>
            <person name="Andreopoulos W."/>
            <person name="Angelini C."/>
            <person name="Antonin V."/>
            <person name="Barry K.W."/>
            <person name="Bougher N.L."/>
            <person name="Buchanan P."/>
            <person name="Buyck B."/>
            <person name="Bense V."/>
            <person name="Catcheside P."/>
            <person name="Chovatia M."/>
            <person name="Cooper J."/>
            <person name="Damon W."/>
            <person name="Desjardin D."/>
            <person name="Finy P."/>
            <person name="Geml J."/>
            <person name="Haridas S."/>
            <person name="Hughes K."/>
            <person name="Justo A."/>
            <person name="Karasinski D."/>
            <person name="Kautmanova I."/>
            <person name="Kiss B."/>
            <person name="Kocsube S."/>
            <person name="Kotiranta H."/>
            <person name="LaButti K.M."/>
            <person name="Lechner B.E."/>
            <person name="Liimatainen K."/>
            <person name="Lipzen A."/>
            <person name="Lukacs Z."/>
            <person name="Mihaltcheva S."/>
            <person name="Morgado L.N."/>
            <person name="Niskanen T."/>
            <person name="Noordeloos M.E."/>
            <person name="Ohm R.A."/>
            <person name="Ortiz-Santana B."/>
            <person name="Ovrebo C."/>
            <person name="Racz N."/>
            <person name="Riley R."/>
            <person name="Savchenko A."/>
            <person name="Shiryaev A."/>
            <person name="Soop K."/>
            <person name="Spirin V."/>
            <person name="Szebenyi C."/>
            <person name="Tomsovsky M."/>
            <person name="Tulloss R.E."/>
            <person name="Uehling J."/>
            <person name="Grigoriev I.V."/>
            <person name="Vagvolgyi C."/>
            <person name="Papp T."/>
            <person name="Martin F.M."/>
            <person name="Miettinen O."/>
            <person name="Hibbett D.S."/>
            <person name="Nagy L.G."/>
        </authorList>
    </citation>
    <scope>NUCLEOTIDE SEQUENCE [LARGE SCALE GENOMIC DNA]</scope>
    <source>
        <strain evidence="2 3">FP101781</strain>
    </source>
</reference>
<keyword evidence="3" id="KW-1185">Reference proteome</keyword>
<feature type="signal peptide" evidence="1">
    <location>
        <begin position="1"/>
        <end position="21"/>
    </location>
</feature>
<evidence type="ECO:0000313" key="2">
    <source>
        <dbReference type="EMBL" id="TEB24698.1"/>
    </source>
</evidence>
<name>A0A4Y7SST0_COPMI</name>
<gene>
    <name evidence="2" type="ORF">FA13DRAFT_1298441</name>
</gene>
<keyword evidence="1" id="KW-0732">Signal</keyword>
<sequence>MVHFKKSSLLLFAALFASANSRSVGTGAYSGLTIRDLLEHEVFSRRHLDTDLEDISERHYEDLYARHPDHFVNFFESVGNIVKRAAHDYWQHMIRK</sequence>
<evidence type="ECO:0000313" key="3">
    <source>
        <dbReference type="Proteomes" id="UP000298030"/>
    </source>
</evidence>
<dbReference type="Proteomes" id="UP000298030">
    <property type="component" value="Unassembled WGS sequence"/>
</dbReference>
<comment type="caution">
    <text evidence="2">The sequence shown here is derived from an EMBL/GenBank/DDBJ whole genome shotgun (WGS) entry which is preliminary data.</text>
</comment>
<dbReference type="EMBL" id="QPFP01000064">
    <property type="protein sequence ID" value="TEB24698.1"/>
    <property type="molecule type" value="Genomic_DNA"/>
</dbReference>
<proteinExistence type="predicted"/>
<evidence type="ECO:0000256" key="1">
    <source>
        <dbReference type="SAM" id="SignalP"/>
    </source>
</evidence>
<feature type="chain" id="PRO_5021262782" evidence="1">
    <location>
        <begin position="22"/>
        <end position="96"/>
    </location>
</feature>
<accession>A0A4Y7SST0</accession>